<accession>A0A0G1N103</accession>
<reference evidence="2 3" key="1">
    <citation type="journal article" date="2015" name="Nature">
        <title>rRNA introns, odd ribosomes, and small enigmatic genomes across a large radiation of phyla.</title>
        <authorList>
            <person name="Brown C.T."/>
            <person name="Hug L.A."/>
            <person name="Thomas B.C."/>
            <person name="Sharon I."/>
            <person name="Castelle C.J."/>
            <person name="Singh A."/>
            <person name="Wilkins M.J."/>
            <person name="Williams K.H."/>
            <person name="Banfield J.F."/>
        </authorList>
    </citation>
    <scope>NUCLEOTIDE SEQUENCE [LARGE SCALE GENOMIC DNA]</scope>
</reference>
<dbReference type="EMBL" id="LCLH01000007">
    <property type="protein sequence ID" value="KKU14032.1"/>
    <property type="molecule type" value="Genomic_DNA"/>
</dbReference>
<protein>
    <submittedName>
        <fullName evidence="2">Uncharacterized protein</fullName>
    </submittedName>
</protein>
<evidence type="ECO:0000313" key="2">
    <source>
        <dbReference type="EMBL" id="KKU14032.1"/>
    </source>
</evidence>
<sequence length="54" mass="6228">MVLLKTDWEDFAAKESWLSWQMLILKTCMAQAGLGLSLFCHKATHQARPPRVRI</sequence>
<proteinExistence type="predicted"/>
<keyword evidence="1" id="KW-0812">Transmembrane</keyword>
<evidence type="ECO:0000256" key="1">
    <source>
        <dbReference type="SAM" id="Phobius"/>
    </source>
</evidence>
<dbReference type="Proteomes" id="UP000034911">
    <property type="component" value="Unassembled WGS sequence"/>
</dbReference>
<keyword evidence="1" id="KW-0472">Membrane</keyword>
<dbReference type="AlphaFoldDB" id="A0A0G1N103"/>
<gene>
    <name evidence="2" type="ORF">UX20_C0007G0010</name>
</gene>
<keyword evidence="1" id="KW-1133">Transmembrane helix</keyword>
<name>A0A0G1N103_9BACT</name>
<comment type="caution">
    <text evidence="2">The sequence shown here is derived from an EMBL/GenBank/DDBJ whole genome shotgun (WGS) entry which is preliminary data.</text>
</comment>
<feature type="transmembrane region" description="Helical" evidence="1">
    <location>
        <begin position="20"/>
        <end position="41"/>
    </location>
</feature>
<evidence type="ECO:0000313" key="3">
    <source>
        <dbReference type="Proteomes" id="UP000034911"/>
    </source>
</evidence>
<organism evidence="2 3">
    <name type="scientific">Candidatus Magasanikbacteria bacterium GW2011_GWC2_45_8</name>
    <dbReference type="NCBI Taxonomy" id="1619050"/>
    <lineage>
        <taxon>Bacteria</taxon>
        <taxon>Candidatus Magasanikiibacteriota</taxon>
    </lineage>
</organism>